<dbReference type="AlphaFoldDB" id="A0A084SZH6"/>
<reference evidence="1 2" key="1">
    <citation type="submission" date="2014-07" db="EMBL/GenBank/DDBJ databases">
        <title>Draft Genome Sequence of Gephyronic Acid Producer, Cystobacter violaceus Strain Cb vi76.</title>
        <authorList>
            <person name="Stevens D.C."/>
            <person name="Young J."/>
            <person name="Carmichael R."/>
            <person name="Tan J."/>
            <person name="Taylor R.E."/>
        </authorList>
    </citation>
    <scope>NUCLEOTIDE SEQUENCE [LARGE SCALE GENOMIC DNA]</scope>
    <source>
        <strain evidence="1 2">Cb vi76</strain>
    </source>
</reference>
<evidence type="ECO:0000313" key="1">
    <source>
        <dbReference type="EMBL" id="KFA93861.1"/>
    </source>
</evidence>
<dbReference type="EMBL" id="JPMI01000035">
    <property type="protein sequence ID" value="KFA93861.1"/>
    <property type="molecule type" value="Genomic_DNA"/>
</dbReference>
<accession>A0A084SZH6</accession>
<sequence>MPTFIPTPAQNINGVISQLETIIDECVATGDRLGYFAALYNRVTLAVRDGIQKNQFDDGQRMERLDVTFANRYLTAYAQFRTGELPSRSWLHAFTAASNPNLIVLQHLLLGMNAHITLDLGVAAARTCPGSELAPLKGDFDKINTVLATLTPIVEKELQSESFVFDILTHLAPELELKLVGFSMDEARDNAWKLAQSLAPLSPQQQVPLMATRDGDAT</sequence>
<protein>
    <submittedName>
        <fullName evidence="1">Uncharacterized protein</fullName>
    </submittedName>
</protein>
<gene>
    <name evidence="1" type="ORF">Q664_06195</name>
</gene>
<dbReference type="Proteomes" id="UP000028547">
    <property type="component" value="Unassembled WGS sequence"/>
</dbReference>
<dbReference type="InterPro" id="IPR046037">
    <property type="entry name" value="DUF5995"/>
</dbReference>
<proteinExistence type="predicted"/>
<dbReference type="RefSeq" id="WP_052517735.1">
    <property type="nucleotide sequence ID" value="NZ_JPMI01000035.1"/>
</dbReference>
<dbReference type="Pfam" id="PF19458">
    <property type="entry name" value="DUF5995"/>
    <property type="match status" value="1"/>
</dbReference>
<name>A0A084SZH6_9BACT</name>
<feature type="non-terminal residue" evidence="1">
    <location>
        <position position="218"/>
    </location>
</feature>
<comment type="caution">
    <text evidence="1">The sequence shown here is derived from an EMBL/GenBank/DDBJ whole genome shotgun (WGS) entry which is preliminary data.</text>
</comment>
<evidence type="ECO:0000313" key="2">
    <source>
        <dbReference type="Proteomes" id="UP000028547"/>
    </source>
</evidence>
<organism evidence="1 2">
    <name type="scientific">Archangium violaceum Cb vi76</name>
    <dbReference type="NCBI Taxonomy" id="1406225"/>
    <lineage>
        <taxon>Bacteria</taxon>
        <taxon>Pseudomonadati</taxon>
        <taxon>Myxococcota</taxon>
        <taxon>Myxococcia</taxon>
        <taxon>Myxococcales</taxon>
        <taxon>Cystobacterineae</taxon>
        <taxon>Archangiaceae</taxon>
        <taxon>Archangium</taxon>
    </lineage>
</organism>